<feature type="compositionally biased region" description="Basic and acidic residues" evidence="2">
    <location>
        <begin position="167"/>
        <end position="179"/>
    </location>
</feature>
<reference evidence="4 5" key="1">
    <citation type="journal article" date="2022" name="Pathogens">
        <title>Staphylococcus ratti sp. nov. Isolated from a Lab Rat.</title>
        <authorList>
            <person name="Kovarovic V."/>
            <person name="Sedlacek I."/>
            <person name="Petras P."/>
            <person name="Kralova S."/>
            <person name="Maslanova I."/>
            <person name="Svec P."/>
            <person name="Neumann-Schaal M."/>
            <person name="Botka T."/>
            <person name="Gelbicova T."/>
            <person name="Stankova E."/>
            <person name="Doskar J."/>
            <person name="Pantucek R."/>
        </authorList>
    </citation>
    <scope>NUCLEOTIDE SEQUENCE [LARGE SCALE GENOMIC DNA]</scope>
    <source>
        <strain evidence="4 5">CCM 9025</strain>
    </source>
</reference>
<protein>
    <submittedName>
        <fullName evidence="4">DUF948 domain-containing protein</fullName>
    </submittedName>
</protein>
<dbReference type="Proteomes" id="UP001197626">
    <property type="component" value="Chromosome"/>
</dbReference>
<evidence type="ECO:0000256" key="2">
    <source>
        <dbReference type="SAM" id="MobiDB-lite"/>
    </source>
</evidence>
<organism evidence="4 5">
    <name type="scientific">Staphylococcus ratti</name>
    <dbReference type="NCBI Taxonomy" id="2892440"/>
    <lineage>
        <taxon>Bacteria</taxon>
        <taxon>Bacillati</taxon>
        <taxon>Bacillota</taxon>
        <taxon>Bacilli</taxon>
        <taxon>Bacillales</taxon>
        <taxon>Staphylococcaceae</taxon>
        <taxon>Staphylococcus</taxon>
    </lineage>
</organism>
<dbReference type="RefSeq" id="WP_229293422.1">
    <property type="nucleotide sequence ID" value="NZ_CP086654.1"/>
</dbReference>
<feature type="transmembrane region" description="Helical" evidence="3">
    <location>
        <begin position="6"/>
        <end position="30"/>
    </location>
</feature>
<evidence type="ECO:0000313" key="4">
    <source>
        <dbReference type="EMBL" id="UEX90942.1"/>
    </source>
</evidence>
<dbReference type="InterPro" id="IPR009293">
    <property type="entry name" value="UPF0478"/>
</dbReference>
<comment type="similarity">
    <text evidence="1">Belongs to the UPF0478 family.</text>
</comment>
<dbReference type="EMBL" id="CP086654">
    <property type="protein sequence ID" value="UEX90942.1"/>
    <property type="molecule type" value="Genomic_DNA"/>
</dbReference>
<dbReference type="PANTHER" id="PTHR40070">
    <property type="entry name" value="UPF0478 PROTEIN YTXG"/>
    <property type="match status" value="1"/>
</dbReference>
<keyword evidence="3" id="KW-0812">Transmembrane</keyword>
<accession>A0ABY3PF64</accession>
<evidence type="ECO:0000256" key="3">
    <source>
        <dbReference type="SAM" id="Phobius"/>
    </source>
</evidence>
<evidence type="ECO:0000313" key="5">
    <source>
        <dbReference type="Proteomes" id="UP001197626"/>
    </source>
</evidence>
<feature type="compositionally biased region" description="Polar residues" evidence="2">
    <location>
        <begin position="139"/>
        <end position="154"/>
    </location>
</feature>
<name>A0ABY3PF64_9STAP</name>
<dbReference type="SUPFAM" id="SSF58100">
    <property type="entry name" value="Bacterial hemolysins"/>
    <property type="match status" value="1"/>
</dbReference>
<proteinExistence type="inferred from homology"/>
<keyword evidence="5" id="KW-1185">Reference proteome</keyword>
<dbReference type="Pfam" id="PF06103">
    <property type="entry name" value="DUF948"/>
    <property type="match status" value="1"/>
</dbReference>
<feature type="region of interest" description="Disordered" evidence="2">
    <location>
        <begin position="136"/>
        <end position="202"/>
    </location>
</feature>
<gene>
    <name evidence="4" type="ORF">LN051_04815</name>
</gene>
<keyword evidence="3" id="KW-1133">Transmembrane helix</keyword>
<sequence>MEWILPLAGIIAAIAFLILCIGIVVVLVSVKKNLDHVAKTLDGVEGQIQGITRESTDLLHKANRLTEDIQDKSNRLNSVVDAVKGVGESVQTLNGSVDRVTHSITNNISQNEDKISQVVQWSNVAMEIADKWQNRQSRRNSAAYKTNNVSSDVNRSSKSGSSLSNEELVKSEYENKDLDDFNTNPESVNTKYTTLNDDSNRK</sequence>
<feature type="compositionally biased region" description="Polar residues" evidence="2">
    <location>
        <begin position="181"/>
        <end position="202"/>
    </location>
</feature>
<keyword evidence="3" id="KW-0472">Membrane</keyword>
<evidence type="ECO:0000256" key="1">
    <source>
        <dbReference type="ARBA" id="ARBA00010038"/>
    </source>
</evidence>
<dbReference type="PANTHER" id="PTHR40070:SF1">
    <property type="entry name" value="UPF0478 PROTEIN YTXG"/>
    <property type="match status" value="1"/>
</dbReference>